<dbReference type="AlphaFoldDB" id="A0A8W8I4D7"/>
<name>A0A8W8I4D7_MAGGI</name>
<evidence type="ECO:0000313" key="3">
    <source>
        <dbReference type="Proteomes" id="UP000005408"/>
    </source>
</evidence>
<dbReference type="EnsemblMetazoa" id="G12480.3">
    <property type="protein sequence ID" value="G12480.3:cds"/>
    <property type="gene ID" value="G12480"/>
</dbReference>
<keyword evidence="3" id="KW-1185">Reference proteome</keyword>
<accession>A0A8W8I4D7</accession>
<feature type="compositionally biased region" description="Low complexity" evidence="1">
    <location>
        <begin position="1"/>
        <end position="16"/>
    </location>
</feature>
<evidence type="ECO:0000313" key="2">
    <source>
        <dbReference type="EnsemblMetazoa" id="G12480.3:cds"/>
    </source>
</evidence>
<dbReference type="Proteomes" id="UP000005408">
    <property type="component" value="Unassembled WGS sequence"/>
</dbReference>
<sequence length="92" mass="10208">RSVPLSPSRTPRSPSPGLTNSSKFPTPRPRKLARERRMDFKQESIHTESVSSYFPSDGEGGGTDDDAPSRLSTPDIHVKKYVPSTKLGYTIY</sequence>
<protein>
    <submittedName>
        <fullName evidence="2">Uncharacterized protein</fullName>
    </submittedName>
</protein>
<organism evidence="2 3">
    <name type="scientific">Magallana gigas</name>
    <name type="common">Pacific oyster</name>
    <name type="synonym">Crassostrea gigas</name>
    <dbReference type="NCBI Taxonomy" id="29159"/>
    <lineage>
        <taxon>Eukaryota</taxon>
        <taxon>Metazoa</taxon>
        <taxon>Spiralia</taxon>
        <taxon>Lophotrochozoa</taxon>
        <taxon>Mollusca</taxon>
        <taxon>Bivalvia</taxon>
        <taxon>Autobranchia</taxon>
        <taxon>Pteriomorphia</taxon>
        <taxon>Ostreida</taxon>
        <taxon>Ostreoidea</taxon>
        <taxon>Ostreidae</taxon>
        <taxon>Magallana</taxon>
    </lineage>
</organism>
<feature type="region of interest" description="Disordered" evidence="1">
    <location>
        <begin position="1"/>
        <end position="75"/>
    </location>
</feature>
<proteinExistence type="predicted"/>
<reference evidence="2" key="1">
    <citation type="submission" date="2022-08" db="UniProtKB">
        <authorList>
            <consortium name="EnsemblMetazoa"/>
        </authorList>
    </citation>
    <scope>IDENTIFICATION</scope>
    <source>
        <strain evidence="2">05x7-T-G4-1.051#20</strain>
    </source>
</reference>
<evidence type="ECO:0000256" key="1">
    <source>
        <dbReference type="SAM" id="MobiDB-lite"/>
    </source>
</evidence>
<feature type="compositionally biased region" description="Basic and acidic residues" evidence="1">
    <location>
        <begin position="35"/>
        <end position="46"/>
    </location>
</feature>